<organism evidence="2 3">
    <name type="scientific">Micromonospora qiuiae</name>
    <dbReference type="NCBI Taxonomy" id="502268"/>
    <lineage>
        <taxon>Bacteria</taxon>
        <taxon>Bacillati</taxon>
        <taxon>Actinomycetota</taxon>
        <taxon>Actinomycetes</taxon>
        <taxon>Micromonosporales</taxon>
        <taxon>Micromonosporaceae</taxon>
        <taxon>Micromonospora</taxon>
    </lineage>
</organism>
<evidence type="ECO:0000313" key="2">
    <source>
        <dbReference type="EMBL" id="GIJ27552.1"/>
    </source>
</evidence>
<feature type="compositionally biased region" description="Basic and acidic residues" evidence="1">
    <location>
        <begin position="98"/>
        <end position="113"/>
    </location>
</feature>
<dbReference type="EMBL" id="BOPC01000034">
    <property type="protein sequence ID" value="GIJ27552.1"/>
    <property type="molecule type" value="Genomic_DNA"/>
</dbReference>
<dbReference type="Proteomes" id="UP000653076">
    <property type="component" value="Unassembled WGS sequence"/>
</dbReference>
<evidence type="ECO:0000313" key="3">
    <source>
        <dbReference type="Proteomes" id="UP000653076"/>
    </source>
</evidence>
<accession>A0ABQ4JBL0</accession>
<name>A0ABQ4JBL0_9ACTN</name>
<comment type="caution">
    <text evidence="2">The sequence shown here is derived from an EMBL/GenBank/DDBJ whole genome shotgun (WGS) entry which is preliminary data.</text>
</comment>
<gene>
    <name evidence="2" type="ORF">Vqi01_27140</name>
</gene>
<proteinExistence type="predicted"/>
<feature type="region of interest" description="Disordered" evidence="1">
    <location>
        <begin position="98"/>
        <end position="128"/>
    </location>
</feature>
<keyword evidence="3" id="KW-1185">Reference proteome</keyword>
<feature type="region of interest" description="Disordered" evidence="1">
    <location>
        <begin position="1"/>
        <end position="21"/>
    </location>
</feature>
<protein>
    <submittedName>
        <fullName evidence="2">Uncharacterized protein</fullName>
    </submittedName>
</protein>
<sequence>MPRLERIATDAGGKLTSQEPQASALLAKRRSGVQNLRIRRSAPDGRTAIDTAKETALAATLLHLTVARARLLSTNVPDAPRQGDGVADLSDLSIGGLDRKSYRQRLTPERGRAFEAQLDIDPAGTAGA</sequence>
<reference evidence="2 3" key="1">
    <citation type="submission" date="2021-01" db="EMBL/GenBank/DDBJ databases">
        <title>Whole genome shotgun sequence of Verrucosispora qiuiae NBRC 106684.</title>
        <authorList>
            <person name="Komaki H."/>
            <person name="Tamura T."/>
        </authorList>
    </citation>
    <scope>NUCLEOTIDE SEQUENCE [LARGE SCALE GENOMIC DNA]</scope>
    <source>
        <strain evidence="2 3">NBRC 106684</strain>
    </source>
</reference>
<evidence type="ECO:0000256" key="1">
    <source>
        <dbReference type="SAM" id="MobiDB-lite"/>
    </source>
</evidence>